<dbReference type="Pfam" id="PF13673">
    <property type="entry name" value="Acetyltransf_10"/>
    <property type="match status" value="1"/>
</dbReference>
<dbReference type="RefSeq" id="WP_106213665.1">
    <property type="nucleotide sequence ID" value="NZ_PVTL01000007.1"/>
</dbReference>
<dbReference type="Gene3D" id="3.40.630.30">
    <property type="match status" value="1"/>
</dbReference>
<dbReference type="AlphaFoldDB" id="A0A2T0VAF3"/>
<evidence type="ECO:0000313" key="3">
    <source>
        <dbReference type="Proteomes" id="UP000237983"/>
    </source>
</evidence>
<gene>
    <name evidence="2" type="ORF">B0I08_10764</name>
</gene>
<comment type="caution">
    <text evidence="2">The sequence shown here is derived from an EMBL/GenBank/DDBJ whole genome shotgun (WGS) entry which is preliminary data.</text>
</comment>
<dbReference type="EMBL" id="PVTL01000007">
    <property type="protein sequence ID" value="PRY67170.1"/>
    <property type="molecule type" value="Genomic_DNA"/>
</dbReference>
<dbReference type="Proteomes" id="UP000237983">
    <property type="component" value="Unassembled WGS sequence"/>
</dbReference>
<keyword evidence="3" id="KW-1185">Reference proteome</keyword>
<accession>A0A2T0VAF3</accession>
<sequence>MSDCSVVTKSWGELTTDELYSFLKLRTDVFYVEQKVDDEELDNRDREESTEHYWISDDAGTAAYLRVLVDSTAEHLDAHRIIGRVVVRRDRRGEGLAQALLRQVISTHGGEAMLLHAQVYAAPLYAKAGFVPFGDAYSEAGIAHQSMYRAGE</sequence>
<reference evidence="2 3" key="1">
    <citation type="submission" date="2018-03" db="EMBL/GenBank/DDBJ databases">
        <title>Genomic Encyclopedia of Type Strains, Phase III (KMG-III): the genomes of soil and plant-associated and newly described type strains.</title>
        <authorList>
            <person name="Whitman W."/>
        </authorList>
    </citation>
    <scope>NUCLEOTIDE SEQUENCE [LARGE SCALE GENOMIC DNA]</scope>
    <source>
        <strain evidence="2 3">CGMCC 1.12484</strain>
    </source>
</reference>
<dbReference type="InterPro" id="IPR000182">
    <property type="entry name" value="GNAT_dom"/>
</dbReference>
<organism evidence="2 3">
    <name type="scientific">Glaciihabitans tibetensis</name>
    <dbReference type="NCBI Taxonomy" id="1266600"/>
    <lineage>
        <taxon>Bacteria</taxon>
        <taxon>Bacillati</taxon>
        <taxon>Actinomycetota</taxon>
        <taxon>Actinomycetes</taxon>
        <taxon>Micrococcales</taxon>
        <taxon>Microbacteriaceae</taxon>
        <taxon>Glaciihabitans</taxon>
    </lineage>
</organism>
<feature type="domain" description="N-acetyltransferase" evidence="1">
    <location>
        <begin position="9"/>
        <end position="152"/>
    </location>
</feature>
<dbReference type="PROSITE" id="PS51186">
    <property type="entry name" value="GNAT"/>
    <property type="match status" value="1"/>
</dbReference>
<dbReference type="OrthoDB" id="9796171at2"/>
<evidence type="ECO:0000313" key="2">
    <source>
        <dbReference type="EMBL" id="PRY67170.1"/>
    </source>
</evidence>
<dbReference type="SUPFAM" id="SSF55729">
    <property type="entry name" value="Acyl-CoA N-acyltransferases (Nat)"/>
    <property type="match status" value="1"/>
</dbReference>
<dbReference type="GO" id="GO:0016747">
    <property type="term" value="F:acyltransferase activity, transferring groups other than amino-acyl groups"/>
    <property type="evidence" value="ECO:0007669"/>
    <property type="project" value="InterPro"/>
</dbReference>
<proteinExistence type="predicted"/>
<name>A0A2T0VAF3_9MICO</name>
<evidence type="ECO:0000259" key="1">
    <source>
        <dbReference type="PROSITE" id="PS51186"/>
    </source>
</evidence>
<protein>
    <submittedName>
        <fullName evidence="2">ElaA protein</fullName>
    </submittedName>
</protein>
<dbReference type="InterPro" id="IPR016181">
    <property type="entry name" value="Acyl_CoA_acyltransferase"/>
</dbReference>